<organism evidence="1 2">
    <name type="scientific">Streblomastix strix</name>
    <dbReference type="NCBI Taxonomy" id="222440"/>
    <lineage>
        <taxon>Eukaryota</taxon>
        <taxon>Metamonada</taxon>
        <taxon>Preaxostyla</taxon>
        <taxon>Oxymonadida</taxon>
        <taxon>Streblomastigidae</taxon>
        <taxon>Streblomastix</taxon>
    </lineage>
</organism>
<dbReference type="GO" id="GO:0000307">
    <property type="term" value="C:cyclin-dependent protein kinase holoenzyme complex"/>
    <property type="evidence" value="ECO:0007669"/>
    <property type="project" value="TreeGrafter"/>
</dbReference>
<dbReference type="SUPFAM" id="SSF47954">
    <property type="entry name" value="Cyclin-like"/>
    <property type="match status" value="1"/>
</dbReference>
<dbReference type="InterPro" id="IPR036915">
    <property type="entry name" value="Cyclin-like_sf"/>
</dbReference>
<dbReference type="Proteomes" id="UP000324800">
    <property type="component" value="Unassembled WGS sequence"/>
</dbReference>
<name>A0A5J4V2S1_9EUKA</name>
<sequence>MFSSSQISLVSAEQVCVPVQNAMVVQEPVFDTKRPSNAFLAFLARDLCVGVYNSHDSDRVHQNQDGSIQIIFPDGSQVTELPMHMKVEQVFLILLNLRDALDICNSELLQSMLYMRRILSMGRAIVNTYSLPRFLVGSVILSTKMNADILRSNAFIAQTLGVNLQRLNRWESSTLTGLNWEMNIAEEEFLNLQEALHNVVFY</sequence>
<dbReference type="PANTHER" id="PTHR15615">
    <property type="match status" value="1"/>
</dbReference>
<gene>
    <name evidence="1" type="ORF">EZS28_027455</name>
</gene>
<dbReference type="InterPro" id="IPR013922">
    <property type="entry name" value="Cyclin_PHO80-like"/>
</dbReference>
<protein>
    <recommendedName>
        <fullName evidence="3">Cyclin N-terminal domain-containing protein</fullName>
    </recommendedName>
</protein>
<reference evidence="1 2" key="1">
    <citation type="submission" date="2019-03" db="EMBL/GenBank/DDBJ databases">
        <title>Single cell metagenomics reveals metabolic interactions within the superorganism composed of flagellate Streblomastix strix and complex community of Bacteroidetes bacteria on its surface.</title>
        <authorList>
            <person name="Treitli S.C."/>
            <person name="Kolisko M."/>
            <person name="Husnik F."/>
            <person name="Keeling P."/>
            <person name="Hampl V."/>
        </authorList>
    </citation>
    <scope>NUCLEOTIDE SEQUENCE [LARGE SCALE GENOMIC DNA]</scope>
    <source>
        <strain evidence="1">ST1C</strain>
    </source>
</reference>
<dbReference type="Pfam" id="PF08613">
    <property type="entry name" value="Cyclin"/>
    <property type="match status" value="1"/>
</dbReference>
<dbReference type="AlphaFoldDB" id="A0A5J4V2S1"/>
<proteinExistence type="predicted"/>
<accession>A0A5J4V2S1</accession>
<dbReference type="GO" id="GO:0016538">
    <property type="term" value="F:cyclin-dependent protein serine/threonine kinase regulator activity"/>
    <property type="evidence" value="ECO:0007669"/>
    <property type="project" value="TreeGrafter"/>
</dbReference>
<comment type="caution">
    <text evidence="1">The sequence shown here is derived from an EMBL/GenBank/DDBJ whole genome shotgun (WGS) entry which is preliminary data.</text>
</comment>
<evidence type="ECO:0000313" key="2">
    <source>
        <dbReference type="Proteomes" id="UP000324800"/>
    </source>
</evidence>
<dbReference type="GO" id="GO:0019901">
    <property type="term" value="F:protein kinase binding"/>
    <property type="evidence" value="ECO:0007669"/>
    <property type="project" value="InterPro"/>
</dbReference>
<dbReference type="GO" id="GO:0005634">
    <property type="term" value="C:nucleus"/>
    <property type="evidence" value="ECO:0007669"/>
    <property type="project" value="TreeGrafter"/>
</dbReference>
<evidence type="ECO:0008006" key="3">
    <source>
        <dbReference type="Google" id="ProtNLM"/>
    </source>
</evidence>
<dbReference type="PANTHER" id="PTHR15615:SF94">
    <property type="entry name" value="PHO85 CYCLIN-6-RELATED"/>
    <property type="match status" value="1"/>
</dbReference>
<dbReference type="EMBL" id="SNRW01010109">
    <property type="protein sequence ID" value="KAA6377018.1"/>
    <property type="molecule type" value="Genomic_DNA"/>
</dbReference>
<evidence type="ECO:0000313" key="1">
    <source>
        <dbReference type="EMBL" id="KAA6377018.1"/>
    </source>
</evidence>
<dbReference type="Gene3D" id="1.10.472.10">
    <property type="entry name" value="Cyclin-like"/>
    <property type="match status" value="1"/>
</dbReference>
<dbReference type="OrthoDB" id="337735at2759"/>